<accession>A0ACC0JJE2</accession>
<evidence type="ECO:0000313" key="1">
    <source>
        <dbReference type="EMBL" id="KAI8424217.1"/>
    </source>
</evidence>
<proteinExistence type="predicted"/>
<keyword evidence="2" id="KW-1185">Reference proteome</keyword>
<protein>
    <submittedName>
        <fullName evidence="1">Uncharacterized protein</fullName>
    </submittedName>
</protein>
<evidence type="ECO:0000313" key="2">
    <source>
        <dbReference type="Proteomes" id="UP001064048"/>
    </source>
</evidence>
<reference evidence="1 2" key="1">
    <citation type="journal article" date="2022" name="Genome Biol. Evol.">
        <title>The Spruce Budworm Genome: Reconstructing the Evolutionary History of Antifreeze Proteins.</title>
        <authorList>
            <person name="Beliveau C."/>
            <person name="Gagne P."/>
            <person name="Picq S."/>
            <person name="Vernygora O."/>
            <person name="Keeling C.I."/>
            <person name="Pinkney K."/>
            <person name="Doucet D."/>
            <person name="Wen F."/>
            <person name="Johnston J.S."/>
            <person name="Maaroufi H."/>
            <person name="Boyle B."/>
            <person name="Laroche J."/>
            <person name="Dewar K."/>
            <person name="Juretic N."/>
            <person name="Blackburn G."/>
            <person name="Nisole A."/>
            <person name="Brunet B."/>
            <person name="Brandao M."/>
            <person name="Lumley L."/>
            <person name="Duan J."/>
            <person name="Quan G."/>
            <person name="Lucarotti C.J."/>
            <person name="Roe A.D."/>
            <person name="Sperling F.A.H."/>
            <person name="Levesque R.C."/>
            <person name="Cusson M."/>
        </authorList>
    </citation>
    <scope>NUCLEOTIDE SEQUENCE [LARGE SCALE GENOMIC DNA]</scope>
    <source>
        <strain evidence="1">Glfc:IPQL:Cfum</strain>
    </source>
</reference>
<gene>
    <name evidence="1" type="ORF">MSG28_002791</name>
</gene>
<comment type="caution">
    <text evidence="1">The sequence shown here is derived from an EMBL/GenBank/DDBJ whole genome shotgun (WGS) entry which is preliminary data.</text>
</comment>
<dbReference type="EMBL" id="CM046104">
    <property type="protein sequence ID" value="KAI8424217.1"/>
    <property type="molecule type" value="Genomic_DNA"/>
</dbReference>
<organism evidence="1 2">
    <name type="scientific">Choristoneura fumiferana</name>
    <name type="common">Spruce budworm moth</name>
    <name type="synonym">Archips fumiferana</name>
    <dbReference type="NCBI Taxonomy" id="7141"/>
    <lineage>
        <taxon>Eukaryota</taxon>
        <taxon>Metazoa</taxon>
        <taxon>Ecdysozoa</taxon>
        <taxon>Arthropoda</taxon>
        <taxon>Hexapoda</taxon>
        <taxon>Insecta</taxon>
        <taxon>Pterygota</taxon>
        <taxon>Neoptera</taxon>
        <taxon>Endopterygota</taxon>
        <taxon>Lepidoptera</taxon>
        <taxon>Glossata</taxon>
        <taxon>Ditrysia</taxon>
        <taxon>Tortricoidea</taxon>
        <taxon>Tortricidae</taxon>
        <taxon>Tortricinae</taxon>
        <taxon>Choristoneura</taxon>
    </lineage>
</organism>
<dbReference type="Proteomes" id="UP001064048">
    <property type="component" value="Chromosome 4"/>
</dbReference>
<sequence>MTSSNKYLLLLCLTLTTWKTGLAIECYQCNSSTTMECGDGLMHLDGGVLKPTSCEHVFDAQYCIKHTGGISTKRYCSSLDLGNYCNYVQQPGDKLEYRTCIYTCGADGCNTATSLPTSTVVPFLIGFNIFRYMPI</sequence>
<name>A0ACC0JJE2_CHOFU</name>